<dbReference type="Proteomes" id="UP000829069">
    <property type="component" value="Chromosome"/>
</dbReference>
<dbReference type="InterPro" id="IPR041492">
    <property type="entry name" value="HAD_2"/>
</dbReference>
<reference evidence="1 2" key="1">
    <citation type="submission" date="2022-03" db="EMBL/GenBank/DDBJ databases">
        <title>Isotopic signatures of nitrous oxide derived from detoxification processes.</title>
        <authorList>
            <person name="Behrendt U."/>
            <person name="Buchen C."/>
            <person name="Well R."/>
            <person name="Ulrich A."/>
            <person name="Rohe L."/>
            <person name="Kolb S."/>
            <person name="Schloter M."/>
            <person name="Horn M.A."/>
            <person name="Augustin J."/>
        </authorList>
    </citation>
    <scope>NUCLEOTIDE SEQUENCE [LARGE SCALE GENOMIC DNA]</scope>
    <source>
        <strain evidence="1 2">S4-C24</strain>
    </source>
</reference>
<proteinExistence type="predicted"/>
<dbReference type="InterPro" id="IPR023214">
    <property type="entry name" value="HAD_sf"/>
</dbReference>
<dbReference type="Gene3D" id="3.40.50.1000">
    <property type="entry name" value="HAD superfamily/HAD-like"/>
    <property type="match status" value="1"/>
</dbReference>
<evidence type="ECO:0000313" key="1">
    <source>
        <dbReference type="EMBL" id="UNK44448.1"/>
    </source>
</evidence>
<accession>A0ABY3W5Y7</accession>
<dbReference type="InterPro" id="IPR023198">
    <property type="entry name" value="PGP-like_dom2"/>
</dbReference>
<dbReference type="Pfam" id="PF13419">
    <property type="entry name" value="HAD_2"/>
    <property type="match status" value="1"/>
</dbReference>
<dbReference type="EMBL" id="CP093326">
    <property type="protein sequence ID" value="UNK44448.1"/>
    <property type="molecule type" value="Genomic_DNA"/>
</dbReference>
<dbReference type="PANTHER" id="PTHR18901:SF38">
    <property type="entry name" value="PSEUDOURIDINE-5'-PHOSPHATASE"/>
    <property type="match status" value="1"/>
</dbReference>
<dbReference type="InterPro" id="IPR036412">
    <property type="entry name" value="HAD-like_sf"/>
</dbReference>
<dbReference type="SFLD" id="SFLDG01129">
    <property type="entry name" value="C1.5:_HAD__Beta-PGM__Phosphata"/>
    <property type="match status" value="1"/>
</dbReference>
<evidence type="ECO:0000313" key="2">
    <source>
        <dbReference type="Proteomes" id="UP000829069"/>
    </source>
</evidence>
<keyword evidence="2" id="KW-1185">Reference proteome</keyword>
<gene>
    <name evidence="1" type="ORF">MNQ99_10570</name>
</gene>
<dbReference type="SUPFAM" id="SSF56784">
    <property type="entry name" value="HAD-like"/>
    <property type="match status" value="1"/>
</dbReference>
<sequence length="242" mass="25751">MPALDPSAAASGALQPDLQAVFWDMDGTLVDTEPYWIEAESELVASYGGVWSDELGLKLVGNALETSAAVLQQAGVDLGIRDIIDQLIDAVTERVRQSIPWRPGARELLAELLEARIPTVLVTMSETKLAAEVVRALPEGSFQYLVTGDMVGQGKPHPEPYQRAFDWLSGQQPGADKRYVVALEDSVPGVASAEAAGLVTVAIPHVVPVPPAPGRPQWDSLAGKGLMDVERLLLPASQEAGV</sequence>
<name>A0ABY3W5Y7_9MICC</name>
<dbReference type="SFLD" id="SFLDS00003">
    <property type="entry name" value="Haloacid_Dehalogenase"/>
    <property type="match status" value="1"/>
</dbReference>
<protein>
    <submittedName>
        <fullName evidence="1">HAD family phosphatase</fullName>
    </submittedName>
</protein>
<dbReference type="RefSeq" id="WP_241912921.1">
    <property type="nucleotide sequence ID" value="NZ_CP093326.1"/>
</dbReference>
<organism evidence="1 2">
    <name type="scientific">Arthrobacter sulfonylureivorans</name>
    <dbReference type="NCBI Taxonomy" id="2486855"/>
    <lineage>
        <taxon>Bacteria</taxon>
        <taxon>Bacillati</taxon>
        <taxon>Actinomycetota</taxon>
        <taxon>Actinomycetes</taxon>
        <taxon>Micrococcales</taxon>
        <taxon>Micrococcaceae</taxon>
        <taxon>Arthrobacter</taxon>
    </lineage>
</organism>
<dbReference type="Gene3D" id="1.10.150.240">
    <property type="entry name" value="Putative phosphatase, domain 2"/>
    <property type="match status" value="1"/>
</dbReference>
<dbReference type="CDD" id="cd07505">
    <property type="entry name" value="HAD_BPGM-like"/>
    <property type="match status" value="1"/>
</dbReference>
<dbReference type="PANTHER" id="PTHR18901">
    <property type="entry name" value="2-DEOXYGLUCOSE-6-PHOSPHATE PHOSPHATASE 2"/>
    <property type="match status" value="1"/>
</dbReference>